<name>A0ABZ2TKD9_9RHOB</name>
<evidence type="ECO:0000313" key="2">
    <source>
        <dbReference type="EMBL" id="WYK19560.1"/>
    </source>
</evidence>
<organism evidence="2 3">
    <name type="scientific">Roseovarius rhodophyticola</name>
    <dbReference type="NCBI Taxonomy" id="3080827"/>
    <lineage>
        <taxon>Bacteria</taxon>
        <taxon>Pseudomonadati</taxon>
        <taxon>Pseudomonadota</taxon>
        <taxon>Alphaproteobacteria</taxon>
        <taxon>Rhodobacterales</taxon>
        <taxon>Roseobacteraceae</taxon>
        <taxon>Roseovarius</taxon>
    </lineage>
</organism>
<evidence type="ECO:0000256" key="1">
    <source>
        <dbReference type="SAM" id="Phobius"/>
    </source>
</evidence>
<keyword evidence="3" id="KW-1185">Reference proteome</keyword>
<evidence type="ECO:0000313" key="3">
    <source>
        <dbReference type="Proteomes" id="UP001281305"/>
    </source>
</evidence>
<accession>A0ABZ2TKD9</accession>
<feature type="transmembrane region" description="Helical" evidence="1">
    <location>
        <begin position="29"/>
        <end position="50"/>
    </location>
</feature>
<dbReference type="EMBL" id="CP146606">
    <property type="protein sequence ID" value="WYK19560.1"/>
    <property type="molecule type" value="Genomic_DNA"/>
</dbReference>
<proteinExistence type="predicted"/>
<protein>
    <recommendedName>
        <fullName evidence="4">MARVEL domain-containing protein</fullName>
    </recommendedName>
</protein>
<feature type="transmembrane region" description="Helical" evidence="1">
    <location>
        <begin position="57"/>
        <end position="77"/>
    </location>
</feature>
<feature type="transmembrane region" description="Helical" evidence="1">
    <location>
        <begin position="97"/>
        <end position="118"/>
    </location>
</feature>
<evidence type="ECO:0008006" key="4">
    <source>
        <dbReference type="Google" id="ProtNLM"/>
    </source>
</evidence>
<keyword evidence="1" id="KW-0472">Membrane</keyword>
<gene>
    <name evidence="2" type="ORF">RZS32_006785</name>
</gene>
<keyword evidence="1" id="KW-1133">Transmembrane helix</keyword>
<reference evidence="2 3" key="1">
    <citation type="submission" date="2024-02" db="EMBL/GenBank/DDBJ databases">
        <title>Roseovarius strain W115 nov., isolated from a marine algae.</title>
        <authorList>
            <person name="Lee M.W."/>
            <person name="Lee J.K."/>
            <person name="Kim J.M."/>
            <person name="Choi D.G."/>
            <person name="Baek J.H."/>
            <person name="Bayburt H."/>
            <person name="Jung J.J."/>
            <person name="Han D.M."/>
            <person name="Jeon C.O."/>
        </authorList>
    </citation>
    <scope>NUCLEOTIDE SEQUENCE [LARGE SCALE GENOMIC DNA]</scope>
    <source>
        <strain evidence="2 3">W115</strain>
    </source>
</reference>
<dbReference type="RefSeq" id="WP_339106855.1">
    <property type="nucleotide sequence ID" value="NZ_CP146606.1"/>
</dbReference>
<dbReference type="Proteomes" id="UP001281305">
    <property type="component" value="Chromosome"/>
</dbReference>
<keyword evidence="1" id="KW-0812">Transmembrane</keyword>
<sequence length="124" mass="13379">MDWYRASIQTTRELGLYAIKTMVTLNSGAFVVMLTFLGNAAAQTAFFLPLAAIKASLFCFLVGIVLALIVILTAYIVALTSNPYTGKAALPDWATYLGYFGFSFASVAAFIFGVWTVVSKVQAL</sequence>